<dbReference type="InterPro" id="IPR011330">
    <property type="entry name" value="Glyco_hydro/deAcase_b/a-brl"/>
</dbReference>
<reference evidence="1 2" key="1">
    <citation type="submission" date="2018-01" db="EMBL/GenBank/DDBJ databases">
        <title>Whole genome sequencing of Histamine producing bacteria.</title>
        <authorList>
            <person name="Butler K."/>
        </authorList>
    </citation>
    <scope>NUCLEOTIDE SEQUENCE [LARGE SCALE GENOMIC DNA]</scope>
    <source>
        <strain evidence="1 2">JCM 12947</strain>
    </source>
</reference>
<dbReference type="SUPFAM" id="SSF88713">
    <property type="entry name" value="Glycoside hydrolase/deacetylase"/>
    <property type="match status" value="1"/>
</dbReference>
<dbReference type="Proteomes" id="UP000240987">
    <property type="component" value="Unassembled WGS sequence"/>
</dbReference>
<dbReference type="RefSeq" id="WP_107243934.1">
    <property type="nucleotide sequence ID" value="NZ_PYMJ01000020.1"/>
</dbReference>
<dbReference type="Gene3D" id="3.20.20.370">
    <property type="entry name" value="Glycoside hydrolase/deacetylase"/>
    <property type="match status" value="1"/>
</dbReference>
<sequence length="251" mass="27626">MKLNCDMGESYGPWQMGNDQRVMPFIEMANIACGFHASDPDIMAQTVEWATTHQVQIGAHPGYDDKLGFGRRSIPHAPSSITHLIAYQVGALDGICRLHNTKVSYVKPHGALYNDMMANRDIFESIVKAISGLNVDRIKGAPSNALKLMILARTDNSIYQEIAKQYHVELLEEAFADRAYNSDGSLVSRTQIGAVHHNPERIKLQVIQLSQGYVVTVDGTRLALNADTVCVHGDNEISIASIAELNQVLNP</sequence>
<protein>
    <submittedName>
        <fullName evidence="1">LamB/YcsF family protein</fullName>
    </submittedName>
</protein>
<evidence type="ECO:0000313" key="2">
    <source>
        <dbReference type="Proteomes" id="UP000240987"/>
    </source>
</evidence>
<dbReference type="AlphaFoldDB" id="A0A2T3JCG5"/>
<dbReference type="OrthoDB" id="9773478at2"/>
<dbReference type="EMBL" id="PYMJ01000020">
    <property type="protein sequence ID" value="PSU46568.1"/>
    <property type="molecule type" value="Genomic_DNA"/>
</dbReference>
<comment type="caution">
    <text evidence="1">The sequence shown here is derived from an EMBL/GenBank/DDBJ whole genome shotgun (WGS) entry which is preliminary data.</text>
</comment>
<evidence type="ECO:0000313" key="1">
    <source>
        <dbReference type="EMBL" id="PSU46568.1"/>
    </source>
</evidence>
<gene>
    <name evidence="1" type="ORF">C9J12_17800</name>
</gene>
<proteinExistence type="predicted"/>
<dbReference type="GO" id="GO:0005975">
    <property type="term" value="P:carbohydrate metabolic process"/>
    <property type="evidence" value="ECO:0007669"/>
    <property type="project" value="InterPro"/>
</dbReference>
<dbReference type="CDD" id="cd10787">
    <property type="entry name" value="LamB_YcsF_like"/>
    <property type="match status" value="1"/>
</dbReference>
<keyword evidence="2" id="KW-1185">Reference proteome</keyword>
<dbReference type="InterPro" id="IPR005501">
    <property type="entry name" value="LamB/YcsF/PxpA-like"/>
</dbReference>
<organism evidence="1 2">
    <name type="scientific">Photobacterium frigidiphilum</name>
    <dbReference type="NCBI Taxonomy" id="264736"/>
    <lineage>
        <taxon>Bacteria</taxon>
        <taxon>Pseudomonadati</taxon>
        <taxon>Pseudomonadota</taxon>
        <taxon>Gammaproteobacteria</taxon>
        <taxon>Vibrionales</taxon>
        <taxon>Vibrionaceae</taxon>
        <taxon>Photobacterium</taxon>
    </lineage>
</organism>
<dbReference type="NCBIfam" id="NF003814">
    <property type="entry name" value="PRK05406.1-3"/>
    <property type="match status" value="1"/>
</dbReference>
<dbReference type="PANTHER" id="PTHR30292">
    <property type="entry name" value="UNCHARACTERIZED PROTEIN YBGL-RELATED"/>
    <property type="match status" value="1"/>
</dbReference>
<name>A0A2T3JCG5_9GAMM</name>
<dbReference type="NCBIfam" id="NF003816">
    <property type="entry name" value="PRK05406.1-5"/>
    <property type="match status" value="1"/>
</dbReference>
<dbReference type="Pfam" id="PF03746">
    <property type="entry name" value="LamB_YcsF"/>
    <property type="match status" value="1"/>
</dbReference>
<accession>A0A2T3JCG5</accession>
<dbReference type="PANTHER" id="PTHR30292:SF0">
    <property type="entry name" value="5-OXOPROLINASE SUBUNIT A"/>
    <property type="match status" value="1"/>
</dbReference>